<keyword evidence="3" id="KW-0540">Nuclease</keyword>
<dbReference type="InterPro" id="IPR011990">
    <property type="entry name" value="TPR-like_helical_dom_sf"/>
</dbReference>
<feature type="repeat" description="PPR" evidence="2">
    <location>
        <begin position="68"/>
        <end position="102"/>
    </location>
</feature>
<name>A0A4D6M1H6_VIGUN</name>
<dbReference type="FunFam" id="1.25.40.10:FF:000073">
    <property type="entry name" value="Pentatricopeptide repeat-containing protein chloroplastic"/>
    <property type="match status" value="1"/>
</dbReference>
<dbReference type="Pfam" id="PF01535">
    <property type="entry name" value="PPR"/>
    <property type="match status" value="1"/>
</dbReference>
<accession>A0A4D6M1H6</accession>
<dbReference type="Proteomes" id="UP000501690">
    <property type="component" value="Linkage Group LG5"/>
</dbReference>
<dbReference type="GO" id="GO:0004519">
    <property type="term" value="F:endonuclease activity"/>
    <property type="evidence" value="ECO:0007669"/>
    <property type="project" value="UniProtKB-KW"/>
</dbReference>
<sequence length="160" mass="17583">MDLVTLVNILVACANVGNLLLGRPLHAWGEKTGCNGDVVFDNTLLDMYSKCGYLKGAIDVFAEMDKTSIVSWTSIIVAYVRKGLYDVAITLFDELQSKGLKPDACTISSVVHACACSNSLDKGSNIHNFIKKNNMRLNLPVSIMFSCICMQNVESWKKLI</sequence>
<keyword evidence="4" id="KW-1185">Reference proteome</keyword>
<organism evidence="3 4">
    <name type="scientific">Vigna unguiculata</name>
    <name type="common">Cowpea</name>
    <dbReference type="NCBI Taxonomy" id="3917"/>
    <lineage>
        <taxon>Eukaryota</taxon>
        <taxon>Viridiplantae</taxon>
        <taxon>Streptophyta</taxon>
        <taxon>Embryophyta</taxon>
        <taxon>Tracheophyta</taxon>
        <taxon>Spermatophyta</taxon>
        <taxon>Magnoliopsida</taxon>
        <taxon>eudicotyledons</taxon>
        <taxon>Gunneridae</taxon>
        <taxon>Pentapetalae</taxon>
        <taxon>rosids</taxon>
        <taxon>fabids</taxon>
        <taxon>Fabales</taxon>
        <taxon>Fabaceae</taxon>
        <taxon>Papilionoideae</taxon>
        <taxon>50 kb inversion clade</taxon>
        <taxon>NPAAA clade</taxon>
        <taxon>indigoferoid/millettioid clade</taxon>
        <taxon>Phaseoleae</taxon>
        <taxon>Vigna</taxon>
    </lineage>
</organism>
<protein>
    <submittedName>
        <fullName evidence="3">Structure-specific endonuclease subunit SLX1</fullName>
    </submittedName>
</protein>
<proteinExistence type="predicted"/>
<dbReference type="InterPro" id="IPR046960">
    <property type="entry name" value="PPR_At4g14850-like_plant"/>
</dbReference>
<dbReference type="Pfam" id="PF13041">
    <property type="entry name" value="PPR_2"/>
    <property type="match status" value="1"/>
</dbReference>
<dbReference type="InterPro" id="IPR002885">
    <property type="entry name" value="PPR_rpt"/>
</dbReference>
<evidence type="ECO:0000256" key="1">
    <source>
        <dbReference type="ARBA" id="ARBA00022737"/>
    </source>
</evidence>
<keyword evidence="3" id="KW-0378">Hydrolase</keyword>
<gene>
    <name evidence="3" type="ORF">DEO72_LG5g2532</name>
</gene>
<keyword evidence="1" id="KW-0677">Repeat</keyword>
<dbReference type="Gene3D" id="1.25.40.10">
    <property type="entry name" value="Tetratricopeptide repeat domain"/>
    <property type="match status" value="1"/>
</dbReference>
<dbReference type="EMBL" id="CP039349">
    <property type="protein sequence ID" value="QCD94448.1"/>
    <property type="molecule type" value="Genomic_DNA"/>
</dbReference>
<dbReference type="AlphaFoldDB" id="A0A4D6M1H6"/>
<reference evidence="3 4" key="1">
    <citation type="submission" date="2019-04" db="EMBL/GenBank/DDBJ databases">
        <title>An improved genome assembly and genetic linkage map for asparagus bean, Vigna unguiculata ssp. sesquipedialis.</title>
        <authorList>
            <person name="Xia Q."/>
            <person name="Zhang R."/>
            <person name="Dong Y."/>
        </authorList>
    </citation>
    <scope>NUCLEOTIDE SEQUENCE [LARGE SCALE GENOMIC DNA]</scope>
    <source>
        <tissue evidence="3">Leaf</tissue>
    </source>
</reference>
<dbReference type="NCBIfam" id="TIGR00756">
    <property type="entry name" value="PPR"/>
    <property type="match status" value="2"/>
</dbReference>
<evidence type="ECO:0000313" key="3">
    <source>
        <dbReference type="EMBL" id="QCD94448.1"/>
    </source>
</evidence>
<dbReference type="GO" id="GO:0009451">
    <property type="term" value="P:RNA modification"/>
    <property type="evidence" value="ECO:0007669"/>
    <property type="project" value="InterPro"/>
</dbReference>
<dbReference type="GO" id="GO:0003723">
    <property type="term" value="F:RNA binding"/>
    <property type="evidence" value="ECO:0007669"/>
    <property type="project" value="InterPro"/>
</dbReference>
<dbReference type="PANTHER" id="PTHR47926">
    <property type="entry name" value="PENTATRICOPEPTIDE REPEAT-CONTAINING PROTEIN"/>
    <property type="match status" value="1"/>
</dbReference>
<dbReference type="PROSITE" id="PS51375">
    <property type="entry name" value="PPR"/>
    <property type="match status" value="1"/>
</dbReference>
<evidence type="ECO:0000313" key="4">
    <source>
        <dbReference type="Proteomes" id="UP000501690"/>
    </source>
</evidence>
<keyword evidence="3" id="KW-0255">Endonuclease</keyword>
<evidence type="ECO:0000256" key="2">
    <source>
        <dbReference type="PROSITE-ProRule" id="PRU00708"/>
    </source>
</evidence>